<keyword evidence="6" id="KW-1185">Reference proteome</keyword>
<comment type="similarity">
    <text evidence="1 4">Belongs to the 5-formyltetrahydrofolate cyclo-ligase family.</text>
</comment>
<keyword evidence="3 4" id="KW-0067">ATP-binding</keyword>
<name>A0ABN0XG97_9LACT</name>
<evidence type="ECO:0000256" key="1">
    <source>
        <dbReference type="ARBA" id="ARBA00010638"/>
    </source>
</evidence>
<protein>
    <recommendedName>
        <fullName evidence="4">5-formyltetrahydrofolate cyclo-ligase</fullName>
        <ecNumber evidence="4">6.3.3.2</ecNumber>
    </recommendedName>
</protein>
<proteinExistence type="inferred from homology"/>
<dbReference type="PANTHER" id="PTHR23407:SF1">
    <property type="entry name" value="5-FORMYLTETRAHYDROFOLATE CYCLO-LIGASE"/>
    <property type="match status" value="1"/>
</dbReference>
<dbReference type="InterPro" id="IPR037171">
    <property type="entry name" value="NagB/RpiA_transferase-like"/>
</dbReference>
<organism evidence="5 6">
    <name type="scientific">Alkalibacterium iburiense</name>
    <dbReference type="NCBI Taxonomy" id="290589"/>
    <lineage>
        <taxon>Bacteria</taxon>
        <taxon>Bacillati</taxon>
        <taxon>Bacillota</taxon>
        <taxon>Bacilli</taxon>
        <taxon>Lactobacillales</taxon>
        <taxon>Carnobacteriaceae</taxon>
        <taxon>Alkalibacterium</taxon>
    </lineage>
</organism>
<evidence type="ECO:0000256" key="2">
    <source>
        <dbReference type="ARBA" id="ARBA00022741"/>
    </source>
</evidence>
<dbReference type="Pfam" id="PF01812">
    <property type="entry name" value="5-FTHF_cyc-lig"/>
    <property type="match status" value="1"/>
</dbReference>
<keyword evidence="2 4" id="KW-0547">Nucleotide-binding</keyword>
<comment type="catalytic activity">
    <reaction evidence="4">
        <text>(6S)-5-formyl-5,6,7,8-tetrahydrofolate + ATP = (6R)-5,10-methenyltetrahydrofolate + ADP + phosphate</text>
        <dbReference type="Rhea" id="RHEA:10488"/>
        <dbReference type="ChEBI" id="CHEBI:30616"/>
        <dbReference type="ChEBI" id="CHEBI:43474"/>
        <dbReference type="ChEBI" id="CHEBI:57455"/>
        <dbReference type="ChEBI" id="CHEBI:57457"/>
        <dbReference type="ChEBI" id="CHEBI:456216"/>
        <dbReference type="EC" id="6.3.3.2"/>
    </reaction>
</comment>
<sequence>MGKEELRKGMLLSLEKIGGMERRRVQKAMHTHLFDSPLWKQAERIGVTLSTEKEWDTEAIIEQAWDEGKAVCVPKSIHDSRELQFYDITSFDQVEKGYFNLMEPIVEQTSRVDKESMDLLIVPGLLFTKSGYRIGFGGGFFDRFLADFSQPTVSLVHTNQLVDSFPIEPHDVPVDYIVTEEELFETKLLK</sequence>
<evidence type="ECO:0000313" key="5">
    <source>
        <dbReference type="EMBL" id="GAA0363450.1"/>
    </source>
</evidence>
<keyword evidence="4" id="KW-0479">Metal-binding</keyword>
<comment type="caution">
    <text evidence="5">The sequence shown here is derived from an EMBL/GenBank/DDBJ whole genome shotgun (WGS) entry which is preliminary data.</text>
</comment>
<dbReference type="EMBL" id="BAAACW010000094">
    <property type="protein sequence ID" value="GAA0363450.1"/>
    <property type="molecule type" value="Genomic_DNA"/>
</dbReference>
<dbReference type="PANTHER" id="PTHR23407">
    <property type="entry name" value="ATPASE INHIBITOR/5-FORMYLTETRAHYDROFOLATE CYCLO-LIGASE"/>
    <property type="match status" value="1"/>
</dbReference>
<dbReference type="EC" id="6.3.3.2" evidence="4"/>
<comment type="cofactor">
    <cofactor evidence="4">
        <name>Mg(2+)</name>
        <dbReference type="ChEBI" id="CHEBI:18420"/>
    </cofactor>
</comment>
<accession>A0ABN0XG97</accession>
<evidence type="ECO:0000313" key="6">
    <source>
        <dbReference type="Proteomes" id="UP001501166"/>
    </source>
</evidence>
<keyword evidence="4" id="KW-0460">Magnesium</keyword>
<dbReference type="SUPFAM" id="SSF100950">
    <property type="entry name" value="NagB/RpiA/CoA transferase-like"/>
    <property type="match status" value="1"/>
</dbReference>
<dbReference type="Gene3D" id="3.40.50.10420">
    <property type="entry name" value="NagB/RpiA/CoA transferase-like"/>
    <property type="match status" value="1"/>
</dbReference>
<gene>
    <name evidence="5" type="ORF">GCM10008932_14860</name>
</gene>
<evidence type="ECO:0000256" key="3">
    <source>
        <dbReference type="ARBA" id="ARBA00022840"/>
    </source>
</evidence>
<dbReference type="RefSeq" id="WP_343755267.1">
    <property type="nucleotide sequence ID" value="NZ_BAAACW010000094.1"/>
</dbReference>
<dbReference type="Proteomes" id="UP001501166">
    <property type="component" value="Unassembled WGS sequence"/>
</dbReference>
<dbReference type="InterPro" id="IPR024185">
    <property type="entry name" value="FTHF_cligase-like_sf"/>
</dbReference>
<dbReference type="InterPro" id="IPR002698">
    <property type="entry name" value="FTHF_cligase"/>
</dbReference>
<dbReference type="NCBIfam" id="TIGR02727">
    <property type="entry name" value="MTHFS_bact"/>
    <property type="match status" value="1"/>
</dbReference>
<reference evidence="5 6" key="1">
    <citation type="journal article" date="2019" name="Int. J. Syst. Evol. Microbiol.">
        <title>The Global Catalogue of Microorganisms (GCM) 10K type strain sequencing project: providing services to taxonomists for standard genome sequencing and annotation.</title>
        <authorList>
            <consortium name="The Broad Institute Genomics Platform"/>
            <consortium name="The Broad Institute Genome Sequencing Center for Infectious Disease"/>
            <person name="Wu L."/>
            <person name="Ma J."/>
        </authorList>
    </citation>
    <scope>NUCLEOTIDE SEQUENCE [LARGE SCALE GENOMIC DNA]</scope>
    <source>
        <strain evidence="5 6">JCM 12662</strain>
    </source>
</reference>
<evidence type="ECO:0000256" key="4">
    <source>
        <dbReference type="RuleBase" id="RU361279"/>
    </source>
</evidence>
<dbReference type="PIRSF" id="PIRSF006806">
    <property type="entry name" value="FTHF_cligase"/>
    <property type="match status" value="1"/>
</dbReference>